<protein>
    <submittedName>
        <fullName evidence="6">Glycosyltransferase</fullName>
        <ecNumber evidence="6">2.4.-.-</ecNumber>
    </submittedName>
</protein>
<keyword evidence="2 6" id="KW-0808">Transferase</keyword>
<keyword evidence="7" id="KW-1185">Reference proteome</keyword>
<evidence type="ECO:0000256" key="1">
    <source>
        <dbReference type="ARBA" id="ARBA00022676"/>
    </source>
</evidence>
<accession>A0ABT0ZV11</accession>
<name>A0ABT0ZV11_9PSEU</name>
<feature type="domain" description="Glycosyl transferase family 1" evidence="4">
    <location>
        <begin position="206"/>
        <end position="369"/>
    </location>
</feature>
<dbReference type="Gene3D" id="3.40.50.2000">
    <property type="entry name" value="Glycogen Phosphorylase B"/>
    <property type="match status" value="2"/>
</dbReference>
<dbReference type="SUPFAM" id="SSF53756">
    <property type="entry name" value="UDP-Glycosyltransferase/glycogen phosphorylase"/>
    <property type="match status" value="1"/>
</dbReference>
<dbReference type="Proteomes" id="UP001165283">
    <property type="component" value="Unassembled WGS sequence"/>
</dbReference>
<evidence type="ECO:0000313" key="7">
    <source>
        <dbReference type="Proteomes" id="UP001165283"/>
    </source>
</evidence>
<organism evidence="6 7">
    <name type="scientific">Pseudonocardia humida</name>
    <dbReference type="NCBI Taxonomy" id="2800819"/>
    <lineage>
        <taxon>Bacteria</taxon>
        <taxon>Bacillati</taxon>
        <taxon>Actinomycetota</taxon>
        <taxon>Actinomycetes</taxon>
        <taxon>Pseudonocardiales</taxon>
        <taxon>Pseudonocardiaceae</taxon>
        <taxon>Pseudonocardia</taxon>
    </lineage>
</organism>
<gene>
    <name evidence="6" type="ORF">KDL28_05790</name>
</gene>
<dbReference type="GO" id="GO:0016757">
    <property type="term" value="F:glycosyltransferase activity"/>
    <property type="evidence" value="ECO:0007669"/>
    <property type="project" value="UniProtKB-KW"/>
</dbReference>
<reference evidence="6" key="1">
    <citation type="submission" date="2021-04" db="EMBL/GenBank/DDBJ databases">
        <title>Pseudonocardia sp. nov., isolated from sandy soil of mangrove forest.</title>
        <authorList>
            <person name="Zan Z."/>
            <person name="Huang R."/>
            <person name="Liu W."/>
        </authorList>
    </citation>
    <scope>NUCLEOTIDE SEQUENCE</scope>
    <source>
        <strain evidence="6">S2-4</strain>
    </source>
</reference>
<dbReference type="EC" id="2.4.-.-" evidence="6"/>
<dbReference type="InterPro" id="IPR001296">
    <property type="entry name" value="Glyco_trans_1"/>
</dbReference>
<evidence type="ECO:0000256" key="2">
    <source>
        <dbReference type="ARBA" id="ARBA00022679"/>
    </source>
</evidence>
<proteinExistence type="predicted"/>
<evidence type="ECO:0000259" key="5">
    <source>
        <dbReference type="Pfam" id="PF13439"/>
    </source>
</evidence>
<dbReference type="EMBL" id="JAGSOV010000011">
    <property type="protein sequence ID" value="MCO1654564.1"/>
    <property type="molecule type" value="Genomic_DNA"/>
</dbReference>
<dbReference type="Pfam" id="PF00534">
    <property type="entry name" value="Glycos_transf_1"/>
    <property type="match status" value="1"/>
</dbReference>
<sequence>MHIAMVSEHASPLAGPGGPDAGGQNVHVRELSRALAAAGHRVRVHTRRDDPDLPDVVDMDGVEVHHVTAGPARPLPKDRLVGHVPQLAEELQRAWRADPPDLAHAHFWMSGLAASAAVRGLDVPLVQTFHALGHVKRRHQGEQDTSPNGRTPAEQVITRRADRIIATCEDEVFELLRLGGSRRHISVVPCGVDVDTFTPHGPALARGDRPRVVTVGRLVPRKGVDDVIAALARVPEAELLVGGGPPPGQDPTTDPELVRLRRVAARAGVADRVRFLGAVARADVPALLRSADVVVCAPWYEPFGMVPLEAMACGRPVVGTAVGGIRDTVVDGVTGVHVPPRRPRALAQALRELLGSRSARDSFGIAGRDRALARYSWPRIATATEAVYRDVLVGQGAHVDRGLDHEADLAGAGADGWDR</sequence>
<evidence type="ECO:0000259" key="4">
    <source>
        <dbReference type="Pfam" id="PF00534"/>
    </source>
</evidence>
<dbReference type="PANTHER" id="PTHR12526:SF635">
    <property type="entry name" value="GLYCOSYL TRANSFERASE GROUP 1"/>
    <property type="match status" value="1"/>
</dbReference>
<dbReference type="InterPro" id="IPR028098">
    <property type="entry name" value="Glyco_trans_4-like_N"/>
</dbReference>
<dbReference type="RefSeq" id="WP_252436181.1">
    <property type="nucleotide sequence ID" value="NZ_JAGSOV010000011.1"/>
</dbReference>
<dbReference type="Pfam" id="PF13439">
    <property type="entry name" value="Glyco_transf_4"/>
    <property type="match status" value="1"/>
</dbReference>
<dbReference type="PANTHER" id="PTHR12526">
    <property type="entry name" value="GLYCOSYLTRANSFERASE"/>
    <property type="match status" value="1"/>
</dbReference>
<evidence type="ECO:0000256" key="3">
    <source>
        <dbReference type="SAM" id="MobiDB-lite"/>
    </source>
</evidence>
<feature type="domain" description="Glycosyltransferase subfamily 4-like N-terminal" evidence="5">
    <location>
        <begin position="22"/>
        <end position="195"/>
    </location>
</feature>
<comment type="caution">
    <text evidence="6">The sequence shown here is derived from an EMBL/GenBank/DDBJ whole genome shotgun (WGS) entry which is preliminary data.</text>
</comment>
<keyword evidence="1 6" id="KW-0328">Glycosyltransferase</keyword>
<evidence type="ECO:0000313" key="6">
    <source>
        <dbReference type="EMBL" id="MCO1654564.1"/>
    </source>
</evidence>
<feature type="region of interest" description="Disordered" evidence="3">
    <location>
        <begin position="1"/>
        <end position="25"/>
    </location>
</feature>